<comment type="caution">
    <text evidence="9">The sequence shown here is derived from an EMBL/GenBank/DDBJ whole genome shotgun (WGS) entry which is preliminary data.</text>
</comment>
<organism evidence="9 10">
    <name type="scientific">Methylobacterium gnaphalii</name>
    <dbReference type="NCBI Taxonomy" id="1010610"/>
    <lineage>
        <taxon>Bacteria</taxon>
        <taxon>Pseudomonadati</taxon>
        <taxon>Pseudomonadota</taxon>
        <taxon>Alphaproteobacteria</taxon>
        <taxon>Hyphomicrobiales</taxon>
        <taxon>Methylobacteriaceae</taxon>
        <taxon>Methylobacterium</taxon>
    </lineage>
</organism>
<evidence type="ECO:0000256" key="2">
    <source>
        <dbReference type="ARBA" id="ARBA00003015"/>
    </source>
</evidence>
<evidence type="ECO:0000256" key="8">
    <source>
        <dbReference type="SAM" id="MobiDB-lite"/>
    </source>
</evidence>
<comment type="pathway">
    <text evidence="7">tRNA modification; N(7)-methylguanine-tRNA biosynthesis.</text>
</comment>
<keyword evidence="6 7" id="KW-0819">tRNA processing</keyword>
<dbReference type="InterPro" id="IPR003358">
    <property type="entry name" value="tRNA_(Gua-N-7)_MeTrfase_Trmb"/>
</dbReference>
<feature type="binding site" evidence="7">
    <location>
        <begin position="276"/>
        <end position="279"/>
    </location>
    <ligand>
        <name>substrate</name>
    </ligand>
</feature>
<evidence type="ECO:0000256" key="3">
    <source>
        <dbReference type="ARBA" id="ARBA00022603"/>
    </source>
</evidence>
<feature type="binding site" evidence="7">
    <location>
        <position position="206"/>
    </location>
    <ligand>
        <name>substrate</name>
    </ligand>
</feature>
<dbReference type="Gene3D" id="3.40.50.150">
    <property type="entry name" value="Vaccinia Virus protein VP39"/>
    <property type="match status" value="1"/>
</dbReference>
<accession>A0A512JGW4</accession>
<dbReference type="EMBL" id="BJZV01000004">
    <property type="protein sequence ID" value="GEP09218.1"/>
    <property type="molecule type" value="Genomic_DNA"/>
</dbReference>
<feature type="region of interest" description="Disordered" evidence="8">
    <location>
        <begin position="1"/>
        <end position="75"/>
    </location>
</feature>
<reference evidence="9 10" key="1">
    <citation type="submission" date="2019-07" db="EMBL/GenBank/DDBJ databases">
        <title>Whole genome shotgun sequence of Methylobacterium gnaphalii NBRC 107716.</title>
        <authorList>
            <person name="Hosoyama A."/>
            <person name="Uohara A."/>
            <person name="Ohji S."/>
            <person name="Ichikawa N."/>
        </authorList>
    </citation>
    <scope>NUCLEOTIDE SEQUENCE [LARGE SCALE GENOMIC DNA]</scope>
    <source>
        <strain evidence="9 10">NBRC 107716</strain>
    </source>
</reference>
<dbReference type="HAMAP" id="MF_01057">
    <property type="entry name" value="tRNA_methyltr_TrmB"/>
    <property type="match status" value="1"/>
</dbReference>
<dbReference type="Proteomes" id="UP000321750">
    <property type="component" value="Unassembled WGS sequence"/>
</dbReference>
<evidence type="ECO:0000256" key="7">
    <source>
        <dbReference type="HAMAP-Rule" id="MF_01057"/>
    </source>
</evidence>
<gene>
    <name evidence="7" type="primary">trmB</name>
    <name evidence="9" type="ORF">MGN01_10630</name>
</gene>
<dbReference type="PROSITE" id="PS51625">
    <property type="entry name" value="SAM_MT_TRMB"/>
    <property type="match status" value="1"/>
</dbReference>
<evidence type="ECO:0000313" key="9">
    <source>
        <dbReference type="EMBL" id="GEP09218.1"/>
    </source>
</evidence>
<feature type="binding site" evidence="7">
    <location>
        <position position="202"/>
    </location>
    <ligand>
        <name>S-adenosyl-L-methionine</name>
        <dbReference type="ChEBI" id="CHEBI:59789"/>
    </ligand>
</feature>
<comment type="catalytic activity">
    <reaction evidence="1 7">
        <text>guanosine(46) in tRNA + S-adenosyl-L-methionine = N(7)-methylguanosine(46) in tRNA + S-adenosyl-L-homocysteine</text>
        <dbReference type="Rhea" id="RHEA:42708"/>
        <dbReference type="Rhea" id="RHEA-COMP:10188"/>
        <dbReference type="Rhea" id="RHEA-COMP:10189"/>
        <dbReference type="ChEBI" id="CHEBI:57856"/>
        <dbReference type="ChEBI" id="CHEBI:59789"/>
        <dbReference type="ChEBI" id="CHEBI:74269"/>
        <dbReference type="ChEBI" id="CHEBI:74480"/>
        <dbReference type="EC" id="2.1.1.33"/>
    </reaction>
</comment>
<dbReference type="GO" id="GO:0008176">
    <property type="term" value="F:tRNA (guanine(46)-N7)-methyltransferase activity"/>
    <property type="evidence" value="ECO:0007669"/>
    <property type="project" value="UniProtKB-UniRule"/>
</dbReference>
<dbReference type="AlphaFoldDB" id="A0A512JGW4"/>
<feature type="binding site" evidence="7">
    <location>
        <position position="128"/>
    </location>
    <ligand>
        <name>S-adenosyl-L-methionine</name>
        <dbReference type="ChEBI" id="CHEBI:59789"/>
    </ligand>
</feature>
<evidence type="ECO:0000256" key="1">
    <source>
        <dbReference type="ARBA" id="ARBA00000142"/>
    </source>
</evidence>
<dbReference type="InterPro" id="IPR029063">
    <property type="entry name" value="SAM-dependent_MTases_sf"/>
</dbReference>
<dbReference type="GO" id="GO:0043527">
    <property type="term" value="C:tRNA methyltransferase complex"/>
    <property type="evidence" value="ECO:0007669"/>
    <property type="project" value="TreeGrafter"/>
</dbReference>
<protein>
    <recommendedName>
        <fullName evidence="7">tRNA (guanine-N(7)-)-methyltransferase</fullName>
        <ecNumber evidence="7">2.1.1.33</ecNumber>
    </recommendedName>
    <alternativeName>
        <fullName evidence="7">tRNA (guanine(46)-N(7))-methyltransferase</fullName>
    </alternativeName>
    <alternativeName>
        <fullName evidence="7">tRNA(m7G46)-methyltransferase</fullName>
    </alternativeName>
</protein>
<comment type="function">
    <text evidence="2 7">Catalyzes the formation of N(7)-methylguanine at position 46 (m7G46) in tRNA.</text>
</comment>
<evidence type="ECO:0000256" key="5">
    <source>
        <dbReference type="ARBA" id="ARBA00022691"/>
    </source>
</evidence>
<feature type="binding site" evidence="7">
    <location>
        <position position="180"/>
    </location>
    <ligand>
        <name>S-adenosyl-L-methionine</name>
        <dbReference type="ChEBI" id="CHEBI:59789"/>
    </ligand>
</feature>
<dbReference type="UniPathway" id="UPA00989"/>
<name>A0A512JGW4_9HYPH</name>
<dbReference type="EC" id="2.1.1.33" evidence="7"/>
<comment type="caution">
    <text evidence="7">Lacks conserved residue(s) required for the propagation of feature annotation.</text>
</comment>
<feature type="binding site" evidence="7">
    <location>
        <position position="238"/>
    </location>
    <ligand>
        <name>substrate</name>
    </ligand>
</feature>
<keyword evidence="5 7" id="KW-0949">S-adenosyl-L-methionine</keyword>
<evidence type="ECO:0000313" key="10">
    <source>
        <dbReference type="Proteomes" id="UP000321750"/>
    </source>
</evidence>
<dbReference type="PANTHER" id="PTHR23417:SF14">
    <property type="entry name" value="PENTACOTRIPEPTIDE-REPEAT REGION OF PRORP DOMAIN-CONTAINING PROTEIN"/>
    <property type="match status" value="1"/>
</dbReference>
<keyword evidence="3 7" id="KW-0489">Methyltransferase</keyword>
<sequence>MLARSVSLEGGLQRARRSLEASFEASPCFAPQDEGVGWAEGKPPEKRACPIPGLARHGPPVQRETSPIQPDPSDRAFFGRRKGKRLRPAQEDRLASLLPALRVTPPEDGSRLDPPALFPSPVDEVWVEIGFGGGEHLADNAEKHPRVGIIGCEPFVNGVVKLLREVDERGLTNVRIRDEDATALLAALPDASLARVYLLYPDPWPKRRQRKRRFVSDASLAEIARVLRPGGLFRFASDIDDYAGWTLVRAARCPALRWTAERADDWRQPFPGWPGTRYEAKAIAAGRRPSYLTFIREPDPA</sequence>
<dbReference type="PANTHER" id="PTHR23417">
    <property type="entry name" value="3-DEOXY-D-MANNO-OCTULOSONIC-ACID TRANSFERASE/TRNA GUANINE-N 7 - -METHYLTRANSFERASE"/>
    <property type="match status" value="1"/>
</dbReference>
<evidence type="ECO:0000256" key="4">
    <source>
        <dbReference type="ARBA" id="ARBA00022679"/>
    </source>
</evidence>
<keyword evidence="10" id="KW-1185">Reference proteome</keyword>
<dbReference type="Pfam" id="PF02390">
    <property type="entry name" value="Methyltransf_4"/>
    <property type="match status" value="1"/>
</dbReference>
<dbReference type="SUPFAM" id="SSF53335">
    <property type="entry name" value="S-adenosyl-L-methionine-dependent methyltransferases"/>
    <property type="match status" value="1"/>
</dbReference>
<evidence type="ECO:0000256" key="6">
    <source>
        <dbReference type="ARBA" id="ARBA00022694"/>
    </source>
</evidence>
<comment type="similarity">
    <text evidence="7">Belongs to the class I-like SAM-binding methyltransferase superfamily. TrmB family.</text>
</comment>
<feature type="binding site" evidence="7">
    <location>
        <position position="153"/>
    </location>
    <ligand>
        <name>S-adenosyl-L-methionine</name>
        <dbReference type="ChEBI" id="CHEBI:59789"/>
    </ligand>
</feature>
<dbReference type="InterPro" id="IPR055361">
    <property type="entry name" value="tRNA_methyltr_TrmB_bact"/>
</dbReference>
<keyword evidence="4 7" id="KW-0808">Transferase</keyword>
<proteinExistence type="inferred from homology"/>